<evidence type="ECO:0000313" key="2">
    <source>
        <dbReference type="Proteomes" id="UP001428341"/>
    </source>
</evidence>
<dbReference type="AlphaFoldDB" id="A0AAP0LLC1"/>
<dbReference type="InterPro" id="IPR039904">
    <property type="entry name" value="TRANK1"/>
</dbReference>
<accession>A0AAP0LLC1</accession>
<dbReference type="EMBL" id="JBCGBO010000025">
    <property type="protein sequence ID" value="KAK9175134.1"/>
    <property type="molecule type" value="Genomic_DNA"/>
</dbReference>
<name>A0AAP0LLC1_9ROSI</name>
<comment type="caution">
    <text evidence="1">The sequence shown here is derived from an EMBL/GenBank/DDBJ whole genome shotgun (WGS) entry which is preliminary data.</text>
</comment>
<sequence length="483" mass="55358">MEEFSKPMFDYWKKRLLVQVRQLDDSLAQEMQVASSLEEWKSRGIKLFYEQNYEMATKCFEKAKDTYWEGRSNASGLKAAADRISSSNPLEANVFLREAAKIFEAIGKADSAAKCFFDLGEYARAGTIYLEICEEPELEKAGECFFLAGCYKLAADVYARGSFFAEFLDACSKGKLFDIGLQYISYWKQHADTDLNDNKSMMKFVRAFHSMDLIRNFLNSKRCFDELLVLEEESGNFVGAANIARLKGDILRSADWLPKAGNHKEACNLTLNYVLSNSLWSSESRGWPLKQFTQKKELLEKAKLLAKNESNKFYKFVCTEADILSNDQSDLLIMNKQLNASKRHQSVNGETLSAGKILDFHLHTNSSKYVWEDELVLDGTICKNRVSVQTLVYFWSCWRDKIVNLLKYLECLKSQDFNDYKSYGDFCFNYLGVWRLYNNGNIIYLLLNSDAEWVRDLANRHASGSGKLASINVRQLVSAGKNY</sequence>
<dbReference type="Proteomes" id="UP001428341">
    <property type="component" value="Unassembled WGS sequence"/>
</dbReference>
<organism evidence="1 2">
    <name type="scientific">Citrus x changshan-huyou</name>
    <dbReference type="NCBI Taxonomy" id="2935761"/>
    <lineage>
        <taxon>Eukaryota</taxon>
        <taxon>Viridiplantae</taxon>
        <taxon>Streptophyta</taxon>
        <taxon>Embryophyta</taxon>
        <taxon>Tracheophyta</taxon>
        <taxon>Spermatophyta</taxon>
        <taxon>Magnoliopsida</taxon>
        <taxon>eudicotyledons</taxon>
        <taxon>Gunneridae</taxon>
        <taxon>Pentapetalae</taxon>
        <taxon>rosids</taxon>
        <taxon>malvids</taxon>
        <taxon>Sapindales</taxon>
        <taxon>Rutaceae</taxon>
        <taxon>Aurantioideae</taxon>
        <taxon>Citrus</taxon>
    </lineage>
</organism>
<evidence type="ECO:0000313" key="1">
    <source>
        <dbReference type="EMBL" id="KAK9175134.1"/>
    </source>
</evidence>
<dbReference type="PANTHER" id="PTHR21529">
    <property type="entry name" value="MAMMARY TURMOR VIRUS RECEPTOR HOMOLOG 1, 2 MTVR1, 2"/>
    <property type="match status" value="1"/>
</dbReference>
<reference evidence="1 2" key="1">
    <citation type="submission" date="2024-05" db="EMBL/GenBank/DDBJ databases">
        <title>Haplotype-resolved chromosome-level genome assembly of Huyou (Citrus changshanensis).</title>
        <authorList>
            <person name="Miao C."/>
            <person name="Chen W."/>
            <person name="Wu Y."/>
            <person name="Wang L."/>
            <person name="Zhao S."/>
            <person name="Grierson D."/>
            <person name="Xu C."/>
            <person name="Chen K."/>
        </authorList>
    </citation>
    <scope>NUCLEOTIDE SEQUENCE [LARGE SCALE GENOMIC DNA]</scope>
    <source>
        <strain evidence="1">01-14</strain>
        <tissue evidence="1">Leaf</tissue>
    </source>
</reference>
<protein>
    <submittedName>
        <fullName evidence="1">Uncharacterized protein</fullName>
    </submittedName>
</protein>
<keyword evidence="2" id="KW-1185">Reference proteome</keyword>
<dbReference type="PANTHER" id="PTHR21529:SF4">
    <property type="entry name" value="TPR AND ANKYRIN REPEAT-CONTAINING PROTEIN 1"/>
    <property type="match status" value="1"/>
</dbReference>
<gene>
    <name evidence="1" type="ORF">WN944_027140</name>
</gene>
<proteinExistence type="predicted"/>